<dbReference type="Pfam" id="PF20426">
    <property type="entry name" value="NBCH_WD40"/>
    <property type="match status" value="1"/>
</dbReference>
<dbReference type="InterPro" id="IPR036322">
    <property type="entry name" value="WD40_repeat_dom_sf"/>
</dbReference>
<protein>
    <recommendedName>
        <fullName evidence="9">Non-specific serine/threonine protein kinase</fullName>
    </recommendedName>
</protein>
<feature type="region of interest" description="Disordered" evidence="4">
    <location>
        <begin position="675"/>
        <end position="707"/>
    </location>
</feature>
<dbReference type="InterPro" id="IPR013320">
    <property type="entry name" value="ConA-like_dom_sf"/>
</dbReference>
<dbReference type="InterPro" id="IPR023362">
    <property type="entry name" value="PH-BEACH_dom"/>
</dbReference>
<feature type="compositionally biased region" description="Polar residues" evidence="4">
    <location>
        <begin position="2192"/>
        <end position="2208"/>
    </location>
</feature>
<dbReference type="EMBL" id="JAMWBK010000005">
    <property type="protein sequence ID" value="KAJ8905135.1"/>
    <property type="molecule type" value="Genomic_DNA"/>
</dbReference>
<dbReference type="InterPro" id="IPR011993">
    <property type="entry name" value="PH-like_dom_sf"/>
</dbReference>
<organism evidence="7 8">
    <name type="scientific">Rhodosorus marinus</name>
    <dbReference type="NCBI Taxonomy" id="101924"/>
    <lineage>
        <taxon>Eukaryota</taxon>
        <taxon>Rhodophyta</taxon>
        <taxon>Stylonematophyceae</taxon>
        <taxon>Stylonematales</taxon>
        <taxon>Stylonemataceae</taxon>
        <taxon>Rhodosorus</taxon>
    </lineage>
</organism>
<dbReference type="InterPro" id="IPR001680">
    <property type="entry name" value="WD40_rpt"/>
</dbReference>
<evidence type="ECO:0000256" key="2">
    <source>
        <dbReference type="ARBA" id="ARBA00022737"/>
    </source>
</evidence>
<evidence type="ECO:0000256" key="1">
    <source>
        <dbReference type="ARBA" id="ARBA00022574"/>
    </source>
</evidence>
<dbReference type="SUPFAM" id="SSF81837">
    <property type="entry name" value="BEACH domain"/>
    <property type="match status" value="1"/>
</dbReference>
<evidence type="ECO:0000259" key="6">
    <source>
        <dbReference type="PROSITE" id="PS51783"/>
    </source>
</evidence>
<evidence type="ECO:0000259" key="5">
    <source>
        <dbReference type="PROSITE" id="PS50197"/>
    </source>
</evidence>
<dbReference type="InterPro" id="IPR016024">
    <property type="entry name" value="ARM-type_fold"/>
</dbReference>
<feature type="region of interest" description="Disordered" evidence="4">
    <location>
        <begin position="2090"/>
        <end position="2110"/>
    </location>
</feature>
<dbReference type="InterPro" id="IPR036372">
    <property type="entry name" value="BEACH_dom_sf"/>
</dbReference>
<dbReference type="PROSITE" id="PS50197">
    <property type="entry name" value="BEACH"/>
    <property type="match status" value="1"/>
</dbReference>
<feature type="region of interest" description="Disordered" evidence="4">
    <location>
        <begin position="2141"/>
        <end position="2208"/>
    </location>
</feature>
<dbReference type="Proteomes" id="UP001157974">
    <property type="component" value="Unassembled WGS sequence"/>
</dbReference>
<evidence type="ECO:0000256" key="3">
    <source>
        <dbReference type="PROSITE-ProRule" id="PRU00221"/>
    </source>
</evidence>
<dbReference type="SMART" id="SM01026">
    <property type="entry name" value="Beach"/>
    <property type="match status" value="1"/>
</dbReference>
<dbReference type="InterPro" id="IPR031570">
    <property type="entry name" value="NBEA/BDCP_DUF4704"/>
</dbReference>
<dbReference type="PROSITE" id="PS50294">
    <property type="entry name" value="WD_REPEATS_REGION"/>
    <property type="match status" value="1"/>
</dbReference>
<evidence type="ECO:0000313" key="8">
    <source>
        <dbReference type="Proteomes" id="UP001157974"/>
    </source>
</evidence>
<comment type="caution">
    <text evidence="7">The sequence shown here is derived from an EMBL/GenBank/DDBJ whole genome shotgun (WGS) entry which is preliminary data.</text>
</comment>
<dbReference type="SUPFAM" id="SSF48371">
    <property type="entry name" value="ARM repeat"/>
    <property type="match status" value="1"/>
</dbReference>
<feature type="compositionally biased region" description="Polar residues" evidence="4">
    <location>
        <begin position="2157"/>
        <end position="2171"/>
    </location>
</feature>
<dbReference type="Pfam" id="PF13385">
    <property type="entry name" value="Laminin_G_3"/>
    <property type="match status" value="1"/>
</dbReference>
<dbReference type="InterPro" id="IPR015943">
    <property type="entry name" value="WD40/YVTN_repeat-like_dom_sf"/>
</dbReference>
<dbReference type="InterPro" id="IPR050865">
    <property type="entry name" value="BEACH_Domain"/>
</dbReference>
<sequence length="3020" mass="333554">MRVGSISQDRARCIAEGKEQLQLARRRASQSRLAPAPAPRALGAIASSVQKVKAREKIAPGEKSAAAKDLAKLCSAFLEAIYSRSNGVHNNLVEMANFISEREDQLENCPFSSPVLQVLVVYIEQWTAEVTSESILDAQGLMLPGAVHWVSSWATVAEFCSRAPSERLGQATKLSLSAAVERVVKAIVNNVRSHSQHLTRSFGRSGLETPAVDTKIIVKLSDWFVLLCKCCPSNLQVLKRIGRVEVLVACDTIRALTSLDAPFGCSTSGLSVQDDALSAIEETFMSNSILQSGELGRQCLSLMTSAGSMEWEDLDFDDVEDLEEVLRRSASSKFRMLKICGVVSSVDEYFATIVLKKNVYTMRLIEALAVYERHSSECMPLLMEFVRGLAEYCWASSLDGELQGIVHPDAGDSLQRSSSSFRKLDSIASVKSTDSVYATPAEKTVSLIMGGIKDGKTMRIFIQNLVQSVTGATPQQVAAFAERTNAVDSLLTYANRQEENRFTLLLDVLTLIDAISEKTSEPLSSCSASLFHILRSLCENSTDAASIDAASRCLVNLCCSSSSAPVVQDLMDADALQVLVRGVEKLGEESVKGRRNTTSDPDARARAKEELLLLSGVLLSRASIDSPSAREDEDYRALITLLSYPRTMYQASKYIVEVISSVDVELEEFCHAEETRVHAPKSPGPESGRMQDRQSSTGMFASPKSPATPTELEIQRLPSLLLSPLEANSPKFGALKQTRSAIAKPGSSQMSRQALDQLLRKQILMDSLVNVLTKTTTTETKSAILEAIRSIASSDVMRSNPRLAYRIGLRDRVLLKAVSAALASPEGQERERDSDFHNLAMSTLRTLDALLRQPFLRRGQYSSEDINAALSSVTLALGSRPSVLSEEIFRAFLSFAGDGESHSITTMYSPQVWDTGMQRISNALVISATFRIARAADSNLRHYYLASINSLCQYGSHNRYVFAKAGAVDVILEWLVECEDAEELGVLSQILGHVMEFSSQPEQMTRMFNLIQSCISGGHPVQALVLLETLEISLRRNREPAAMFDLSGRRSGLVSTRCFPHFPPARGSYTLSVWFRAENLEVVQSLVSLVDDHHSSLDISASGDSLVVKSNSGSKESSSHDSTVRADECLKVGEWTHVVIVHGSWTMFSRLSELGVFVNGRQVAVNQVKHPKFSSGGVTLELGVTSAAKRSSSFRGQIGALQIFGETLKKDEIDAIYSLGPGNESELLSYDPNFSFRIAPQQATLRNHRLSERLVLLLSPRASDEKTCPDNAPPTASGTKHSSVAKFLGTEGASKVLVKRGSRFALDAIGGLWPLVCVFSSLKELTTEPGMTNVISSRTPLELGIAVLISYLRDNPKNQAAAIRSDLLPITTVLAQDCPSHYLTLGLVKELLQGLQLLKSNSAVVTELGRSWLCNFHLWSRADDSVQVFLLEELLVILRMLQERNLVAIWIGTVVDVGALTDAASSTESAKVRTLLISVSIWSIFAKNVANQNTSSQEARTLFHLLDGVHEPKERPAAVALMEILVEMSVEDQNMLIDVLGTFVSGTLRAAITAIDCDEPRIRELAILVACIIARRQKGASAVRAVVVGLQHFLTADRIDIRMHQLLLKVSFGDTMGGKVLSAIPEAIPVAFYKFQEDGDIPSRLTALRSLMNELENNPRNLNLLLGCKLWPMWMSAMLPEAELEDEELTHAFTKTVEEICGQVGEHIMKTMPIGKFCNVLDNILACKNYLFKCVAMESFLGLISNALAHYASKDFKSDSSSYRIDFTERLNAVTLSVELLIEEDETASERSQSLISRTLDALMLAQVWRLPTIPRRDTSLVPRTLPSSGTISRLLSPVTSEAQPVEGHYLRQTSTNLVGGFLRSTLRIVCWSIVRDGDPERREKRKRVLTSLVVPVGHAALPEAYMHYLKLWLGHTRKLAGQDVERAEICKSLWEESSDRWKKHPKHAKKSSSEVSPEEKATDMMTEEDIWIKIALAHLERLSTILRGENEDALMSLKEEGATADQSRRELMDRRNIFNEMRKETASATFQARTKTLQHTWQILQEHNHLEFLQLETVAPSPPLFTSTVDKVVLDPYQDCSGRRWLLRLDPTGTDHSSARLTSGERGDTAQMRTDMMLPLHQSSSQQELDGLVPVEIVRQPQDHDEDDEPRDAGDLTTTLEEQSSVQTPDGRTEMDDSTEDQDERSVDDITPSTPESKSRESTVMSDTANLAAESAISGSILRSSPCTLIQPLIEISGTLDVTAAGIMFRPSRYEESEIGGRGSDMIFERRIRFREIREVHSRRYLLRPVAFEVFLSSREAFLFALPNAAGCQSMLKTLDDHLKKIGKAKVIRTSKARNQAVKDAQTKWKRGQMSNFEYLMILNKLAGRTYNDIAQYPVFPWVLADYNSQVLDLLNPKSYRDFSKPMGCQRGEDDPGDTEVGKREQYFRNRYESWEDPRGLPKFHYGSHYSSAGVVLHFLLRMEPFTSLFLKVQGGYFDVADRLFLSVAGAWKEATTSLQSVNEIVPEMYYMPMMLRNSNGLPLGTTQDGRVVNDVELPPWANGSPETFVRLHAEALESEYVGANLPDWIDLIFGMKQRGTAAVDACNVFYYLTYEGAVDMEKLPVDLSQAIVEQIANFGQTPIQLMKKAHPQRDVRQNSSLVNLADRQLAAVFDSMESASGHDPIIWIIAMPESLFAIGRSRNFAVHKFLPLPDLYGNPFTFEADVRVVSGEATSQGKRSRGRRVGGAHFAPGFSEMALGGLFRESRDGRVIFSAGHWDCSVRCNLTSSPGRPRQVLRGHQDVVLCLDVAEDESLLVTGSRDCTVLVWRINQFIDYDRDKSRGIEVVHAIPSLILHGHVTAVICVSVNAEVGCVASCDESGRMLLHSVRDGRMLQIINISFTAGIERFVLTNAARLLAFSRNGREIVSATVHNVIVAKTTAEADVTSFCVSRDSSLLITGDSQGEVTVYSVWDLTLLKKHRACPGTAITALALDAQSESVALVGRRDGKILAVTLDPASLRTQAIRSLQLSKSTTTVA</sequence>
<name>A0AAV8URD7_9RHOD</name>
<dbReference type="PANTHER" id="PTHR13743:SF163">
    <property type="entry name" value="BEACH DOMAIN-CONTAINING PROTEIN"/>
    <property type="match status" value="1"/>
</dbReference>
<dbReference type="Gene3D" id="2.30.29.30">
    <property type="entry name" value="Pleckstrin-homology domain (PH domain)/Phosphotyrosine-binding domain (PTB)"/>
    <property type="match status" value="1"/>
</dbReference>
<dbReference type="InterPro" id="IPR046851">
    <property type="entry name" value="NBCH_WD40"/>
</dbReference>
<proteinExistence type="predicted"/>
<dbReference type="FunFam" id="1.10.1540.10:FF:000001">
    <property type="entry name" value="neurobeachin isoform X1"/>
    <property type="match status" value="1"/>
</dbReference>
<dbReference type="SUPFAM" id="SSF50978">
    <property type="entry name" value="WD40 repeat-like"/>
    <property type="match status" value="1"/>
</dbReference>
<keyword evidence="8" id="KW-1185">Reference proteome</keyword>
<evidence type="ECO:0008006" key="9">
    <source>
        <dbReference type="Google" id="ProtNLM"/>
    </source>
</evidence>
<dbReference type="CDD" id="cd06071">
    <property type="entry name" value="Beach"/>
    <property type="match status" value="1"/>
</dbReference>
<feature type="compositionally biased region" description="Basic residues" evidence="4">
    <location>
        <begin position="1942"/>
        <end position="1951"/>
    </location>
</feature>
<dbReference type="SUPFAM" id="SSF50729">
    <property type="entry name" value="PH domain-like"/>
    <property type="match status" value="1"/>
</dbReference>
<evidence type="ECO:0000313" key="7">
    <source>
        <dbReference type="EMBL" id="KAJ8905135.1"/>
    </source>
</evidence>
<dbReference type="Pfam" id="PF14844">
    <property type="entry name" value="PH_BEACH"/>
    <property type="match status" value="1"/>
</dbReference>
<dbReference type="SMART" id="SM00320">
    <property type="entry name" value="WD40"/>
    <property type="match status" value="3"/>
</dbReference>
<dbReference type="Pfam" id="PF02138">
    <property type="entry name" value="Beach"/>
    <property type="match status" value="1"/>
</dbReference>
<dbReference type="PROSITE" id="PS51783">
    <property type="entry name" value="PH_BEACH"/>
    <property type="match status" value="1"/>
</dbReference>
<dbReference type="PANTHER" id="PTHR13743">
    <property type="entry name" value="BEIGE/BEACH-RELATED"/>
    <property type="match status" value="1"/>
</dbReference>
<dbReference type="SUPFAM" id="SSF49899">
    <property type="entry name" value="Concanavalin A-like lectins/glucanases"/>
    <property type="match status" value="1"/>
</dbReference>
<keyword evidence="2" id="KW-0677">Repeat</keyword>
<dbReference type="Pfam" id="PF15787">
    <property type="entry name" value="DUF4704"/>
    <property type="match status" value="1"/>
</dbReference>
<gene>
    <name evidence="7" type="ORF">NDN08_001645</name>
</gene>
<dbReference type="Gene3D" id="2.130.10.10">
    <property type="entry name" value="YVTN repeat-like/Quinoprotein amine dehydrogenase"/>
    <property type="match status" value="1"/>
</dbReference>
<dbReference type="PROSITE" id="PS50082">
    <property type="entry name" value="WD_REPEATS_2"/>
    <property type="match status" value="1"/>
</dbReference>
<dbReference type="InterPro" id="IPR000409">
    <property type="entry name" value="BEACH_dom"/>
</dbReference>
<accession>A0AAV8URD7</accession>
<dbReference type="Gene3D" id="1.10.1540.10">
    <property type="entry name" value="BEACH domain"/>
    <property type="match status" value="1"/>
</dbReference>
<keyword evidence="1 3" id="KW-0853">WD repeat</keyword>
<dbReference type="Gene3D" id="2.60.120.200">
    <property type="match status" value="1"/>
</dbReference>
<feature type="region of interest" description="Disordered" evidence="4">
    <location>
        <begin position="1942"/>
        <end position="1962"/>
    </location>
</feature>
<feature type="domain" description="BEACH" evidence="5">
    <location>
        <begin position="2335"/>
        <end position="2635"/>
    </location>
</feature>
<reference evidence="7 8" key="1">
    <citation type="journal article" date="2023" name="Nat. Commun.">
        <title>Origin of minicircular mitochondrial genomes in red algae.</title>
        <authorList>
            <person name="Lee Y."/>
            <person name="Cho C.H."/>
            <person name="Lee Y.M."/>
            <person name="Park S.I."/>
            <person name="Yang J.H."/>
            <person name="West J.A."/>
            <person name="Bhattacharya D."/>
            <person name="Yoon H.S."/>
        </authorList>
    </citation>
    <scope>NUCLEOTIDE SEQUENCE [LARGE SCALE GENOMIC DNA]</scope>
    <source>
        <strain evidence="7 8">CCMP1338</strain>
        <tissue evidence="7">Whole cell</tissue>
    </source>
</reference>
<feature type="repeat" description="WD" evidence="3">
    <location>
        <begin position="2779"/>
        <end position="2813"/>
    </location>
</feature>
<evidence type="ECO:0000256" key="4">
    <source>
        <dbReference type="SAM" id="MobiDB-lite"/>
    </source>
</evidence>
<feature type="domain" description="BEACH-type PH" evidence="6">
    <location>
        <begin position="2217"/>
        <end position="2321"/>
    </location>
</feature>